<proteinExistence type="predicted"/>
<dbReference type="AlphaFoldDB" id="A0A2Z6DTE9"/>
<protein>
    <submittedName>
        <fullName evidence="1">Uncharacterized protein</fullName>
    </submittedName>
</protein>
<reference evidence="1" key="1">
    <citation type="journal article" date="2017" name="Cell">
        <title>Insights into land plant evolution garnered from the Marchantia polymorpha genome.</title>
        <authorList>
            <person name="Bowman J.L."/>
            <person name="Kohchi T."/>
            <person name="Yamato K.T."/>
            <person name="Jenkins J."/>
            <person name="Shu S."/>
            <person name="Ishizaki K."/>
            <person name="Yamaoka S."/>
            <person name="Nishihama R."/>
            <person name="Nakamura Y."/>
            <person name="Berger F."/>
            <person name="Adam C."/>
            <person name="Aki S.S."/>
            <person name="Althoff F."/>
            <person name="Araki T."/>
            <person name="Arteaga-Vazquez M.A."/>
            <person name="Balasubrmanian S."/>
            <person name="Barry K."/>
            <person name="Bauer D."/>
            <person name="Boehm C.R."/>
            <person name="Briginshaw L."/>
            <person name="Caballero-Perez J."/>
            <person name="Catarino B."/>
            <person name="Chen F."/>
            <person name="Chiyoda S."/>
            <person name="Chovatia M."/>
            <person name="Davies K.M."/>
            <person name="Delmans M."/>
            <person name="Demura T."/>
            <person name="Dierschke T."/>
            <person name="Dolan L."/>
            <person name="Dorantes-Acosta A.E."/>
            <person name="Eklund D.M."/>
            <person name="Florent S.N."/>
            <person name="Flores-Sandoval E."/>
            <person name="Fujiyama A."/>
            <person name="Fukuzawa H."/>
            <person name="Galik B."/>
            <person name="Grimanelli D."/>
            <person name="Grimwood J."/>
            <person name="Grossniklaus U."/>
            <person name="Hamada T."/>
            <person name="Haseloff J."/>
            <person name="Hetherington A.J."/>
            <person name="Higo A."/>
            <person name="Hirakawa Y."/>
            <person name="Hundley H.N."/>
            <person name="Ikeda Y."/>
            <person name="Inoue K."/>
            <person name="Inoue S.I."/>
            <person name="Ishida S."/>
            <person name="Jia Q."/>
            <person name="Kakita M."/>
            <person name="Kanazawa T."/>
            <person name="Kawai Y."/>
            <person name="Kawashima T."/>
            <person name="Kennedy M."/>
            <person name="Kinose K."/>
            <person name="Kinoshita T."/>
            <person name="Kohara Y."/>
            <person name="Koide E."/>
            <person name="Komatsu K."/>
            <person name="Kopischke S."/>
            <person name="Kubo M."/>
            <person name="Kyozuka J."/>
            <person name="Lagercrantz U."/>
            <person name="Lin S.S."/>
            <person name="Lindquist E."/>
            <person name="Lipzen A.M."/>
            <person name="Lu C.W."/>
            <person name="De Luna E."/>
            <person name="Martienssen R.A."/>
            <person name="Minamino N."/>
            <person name="Mizutani M."/>
            <person name="Mizutani M."/>
            <person name="Mochizuki N."/>
            <person name="Monte I."/>
            <person name="Mosher R."/>
            <person name="Nagasaki H."/>
            <person name="Nakagami H."/>
            <person name="Naramoto S."/>
            <person name="Nishitani K."/>
            <person name="Ohtani M."/>
            <person name="Okamoto T."/>
            <person name="Okumura M."/>
            <person name="Phillips J."/>
            <person name="Pollak B."/>
            <person name="Reinders A."/>
            <person name="Rovekamp M."/>
            <person name="Sano R."/>
            <person name="Sawa S."/>
            <person name="Schmid M.W."/>
            <person name="Shirakawa M."/>
            <person name="Solano R."/>
            <person name="Spunde A."/>
            <person name="Suetsugu N."/>
            <person name="Sugano S."/>
            <person name="Sugiyama A."/>
            <person name="Sun R."/>
            <person name="Suzuki Y."/>
            <person name="Takenaka M."/>
            <person name="Takezawa D."/>
            <person name="Tomogane H."/>
            <person name="Tsuzuki M."/>
            <person name="Ueda T."/>
            <person name="Umeda M."/>
            <person name="Ward J.M."/>
            <person name="Watanabe Y."/>
            <person name="Yazaki K."/>
            <person name="Yokoyama R."/>
            <person name="Yoshitake Y."/>
            <person name="Yotsui I."/>
            <person name="Zachgo S."/>
            <person name="Schmutz J."/>
        </authorList>
    </citation>
    <scope>NUCLEOTIDE SEQUENCE</scope>
    <source>
        <strain evidence="1">Kitashirakawa-2</strain>
    </source>
</reference>
<dbReference type="RefSeq" id="YP_009479712.1">
    <property type="nucleotide sequence ID" value="NC_037508.1"/>
</dbReference>
<organism evidence="1">
    <name type="scientific">Marchantia polymorpha subsp. ruderalis</name>
    <dbReference type="NCBI Taxonomy" id="1480154"/>
    <lineage>
        <taxon>Eukaryota</taxon>
        <taxon>Viridiplantae</taxon>
        <taxon>Streptophyta</taxon>
        <taxon>Embryophyta</taxon>
        <taxon>Marchantiophyta</taxon>
        <taxon>Marchantiopsida</taxon>
        <taxon>Marchantiidae</taxon>
        <taxon>Marchantiales</taxon>
        <taxon>Marchantiaceae</taxon>
        <taxon>Marchantia</taxon>
    </lineage>
</organism>
<gene>
    <name evidence="1" type="primary">orf61</name>
    <name evidence="1" type="ORF">MpKit2_Mp038</name>
</gene>
<evidence type="ECO:0000313" key="1">
    <source>
        <dbReference type="EMBL" id="BBD75174.1"/>
    </source>
</evidence>
<dbReference type="EMBL" id="LC192147">
    <property type="protein sequence ID" value="BBD75174.1"/>
    <property type="molecule type" value="Genomic_DNA"/>
</dbReference>
<keyword evidence="1" id="KW-0496">Mitochondrion</keyword>
<name>A0A2Z6DTE9_MARPO</name>
<accession>A0A2Z6DTE9</accession>
<sequence>MVNLTVGNKNKSFTDQVGGFEGAHIQLPESCGNGIFCTNTCYNNKGKRLAPGPVKLKHFWP</sequence>
<geneLocation type="mitochondrion" evidence="1"/>
<dbReference type="GeneID" id="36495460"/>